<evidence type="ECO:0000256" key="1">
    <source>
        <dbReference type="SAM" id="MobiDB-lite"/>
    </source>
</evidence>
<gene>
    <name evidence="2" type="ORF">MPIPNATIZW_LOCUS15803</name>
</gene>
<organism evidence="2 3">
    <name type="scientific">Pipistrellus nathusii</name>
    <name type="common">Nathusius' pipistrelle</name>
    <dbReference type="NCBI Taxonomy" id="59473"/>
    <lineage>
        <taxon>Eukaryota</taxon>
        <taxon>Metazoa</taxon>
        <taxon>Chordata</taxon>
        <taxon>Craniata</taxon>
        <taxon>Vertebrata</taxon>
        <taxon>Euteleostomi</taxon>
        <taxon>Mammalia</taxon>
        <taxon>Eutheria</taxon>
        <taxon>Laurasiatheria</taxon>
        <taxon>Chiroptera</taxon>
        <taxon>Yangochiroptera</taxon>
        <taxon>Vespertilionidae</taxon>
        <taxon>Pipistrellus</taxon>
    </lineage>
</organism>
<accession>A0ABP0AAG2</accession>
<proteinExistence type="predicted"/>
<name>A0ABP0AAG2_PIPNA</name>
<protein>
    <submittedName>
        <fullName evidence="2">Uncharacterized protein</fullName>
    </submittedName>
</protein>
<dbReference type="Proteomes" id="UP001314169">
    <property type="component" value="Chromosome 7"/>
</dbReference>
<sequence length="70" mass="7360">MMRIGGPGLSARKAFSKPFLQPTRLGPGPRGRCGTGRKSHPPALAPPPRPPGETTRRTPPGARKGIVPDL</sequence>
<evidence type="ECO:0000313" key="2">
    <source>
        <dbReference type="EMBL" id="CAK6447497.1"/>
    </source>
</evidence>
<feature type="region of interest" description="Disordered" evidence="1">
    <location>
        <begin position="1"/>
        <end position="70"/>
    </location>
</feature>
<keyword evidence="3" id="KW-1185">Reference proteome</keyword>
<reference evidence="2" key="1">
    <citation type="submission" date="2023-12" db="EMBL/GenBank/DDBJ databases">
        <authorList>
            <person name="Brown T."/>
        </authorList>
    </citation>
    <scope>NUCLEOTIDE SEQUENCE</scope>
</reference>
<dbReference type="EMBL" id="OY882864">
    <property type="protein sequence ID" value="CAK6447497.1"/>
    <property type="molecule type" value="Genomic_DNA"/>
</dbReference>
<evidence type="ECO:0000313" key="3">
    <source>
        <dbReference type="Proteomes" id="UP001314169"/>
    </source>
</evidence>